<name>A0A8H6M638_9AGAR</name>
<evidence type="ECO:0000313" key="3">
    <source>
        <dbReference type="Proteomes" id="UP000521943"/>
    </source>
</evidence>
<accession>A0A8H6M638</accession>
<evidence type="ECO:0008006" key="4">
    <source>
        <dbReference type="Google" id="ProtNLM"/>
    </source>
</evidence>
<sequence length="436" mass="48021">MDSSESTSHLELPPPYSEHIPALGSLDEPCGGREPLDRGAIIDSLPVESLQTILHFVCKLPSADPGIVEVRQAQATVRSFILVSRLWRMIALGEKEPWCLLLDFHRCSAPASARLLELSNPLPFKVGHRSTPLLVNLSISEKETCKSIAVINLLCEHQERIQEIHVQWECYGSGALEDRYLAFCRLPMPRLEALSWRGPGPFDISAVQIASHTPHIYGASSTTSSPVQRHRILLPPRPMFPNFFDRSCHYQPRKLAEAPRTADLSTTPRAAKIYSQSTPSTPQRRFGEQCTCSILVELPHLRLVTVNGGISSQELSKHLALLTSINSSPMCGLDISAVTPAQIDDISLMVQQRIATLFQMSNPLEIGLYLTVDEWSHISLGNITNPEHALDWTHLGGDAVCSALSSLPMPVVTFKLAGTQGSQDESCSTYHACVIE</sequence>
<comment type="caution">
    <text evidence="2">The sequence shown here is derived from an EMBL/GenBank/DDBJ whole genome shotgun (WGS) entry which is preliminary data.</text>
</comment>
<proteinExistence type="predicted"/>
<dbReference type="AlphaFoldDB" id="A0A8H6M638"/>
<reference evidence="2 3" key="1">
    <citation type="submission" date="2020-07" db="EMBL/GenBank/DDBJ databases">
        <title>Comparative genomics of pyrophilous fungi reveals a link between fire events and developmental genes.</title>
        <authorList>
            <consortium name="DOE Joint Genome Institute"/>
            <person name="Steindorff A.S."/>
            <person name="Carver A."/>
            <person name="Calhoun S."/>
            <person name="Stillman K."/>
            <person name="Liu H."/>
            <person name="Lipzen A."/>
            <person name="Pangilinan J."/>
            <person name="Labutti K."/>
            <person name="Bruns T.D."/>
            <person name="Grigoriev I.V."/>
        </authorList>
    </citation>
    <scope>NUCLEOTIDE SEQUENCE [LARGE SCALE GENOMIC DNA]</scope>
    <source>
        <strain evidence="2 3">CBS 144469</strain>
    </source>
</reference>
<evidence type="ECO:0000256" key="1">
    <source>
        <dbReference type="SAM" id="MobiDB-lite"/>
    </source>
</evidence>
<gene>
    <name evidence="2" type="ORF">DFP72DRAFT_408401</name>
</gene>
<organism evidence="2 3">
    <name type="scientific">Ephemerocybe angulata</name>
    <dbReference type="NCBI Taxonomy" id="980116"/>
    <lineage>
        <taxon>Eukaryota</taxon>
        <taxon>Fungi</taxon>
        <taxon>Dikarya</taxon>
        <taxon>Basidiomycota</taxon>
        <taxon>Agaricomycotina</taxon>
        <taxon>Agaricomycetes</taxon>
        <taxon>Agaricomycetidae</taxon>
        <taxon>Agaricales</taxon>
        <taxon>Agaricineae</taxon>
        <taxon>Psathyrellaceae</taxon>
        <taxon>Ephemerocybe</taxon>
    </lineage>
</organism>
<dbReference type="OrthoDB" id="3127837at2759"/>
<protein>
    <recommendedName>
        <fullName evidence="4">F-box domain-containing protein</fullName>
    </recommendedName>
</protein>
<dbReference type="EMBL" id="JACGCI010000039">
    <property type="protein sequence ID" value="KAF6753531.1"/>
    <property type="molecule type" value="Genomic_DNA"/>
</dbReference>
<feature type="region of interest" description="Disordered" evidence="1">
    <location>
        <begin position="258"/>
        <end position="282"/>
    </location>
</feature>
<keyword evidence="3" id="KW-1185">Reference proteome</keyword>
<dbReference type="Proteomes" id="UP000521943">
    <property type="component" value="Unassembled WGS sequence"/>
</dbReference>
<feature type="compositionally biased region" description="Polar residues" evidence="1">
    <location>
        <begin position="263"/>
        <end position="282"/>
    </location>
</feature>
<evidence type="ECO:0000313" key="2">
    <source>
        <dbReference type="EMBL" id="KAF6753531.1"/>
    </source>
</evidence>